<evidence type="ECO:0000256" key="2">
    <source>
        <dbReference type="ARBA" id="ARBA00023125"/>
    </source>
</evidence>
<dbReference type="InterPro" id="IPR018060">
    <property type="entry name" value="HTH_AraC"/>
</dbReference>
<dbReference type="InterPro" id="IPR050204">
    <property type="entry name" value="AraC_XylS_family_regulators"/>
</dbReference>
<dbReference type="Gene3D" id="1.10.10.60">
    <property type="entry name" value="Homeodomain-like"/>
    <property type="match status" value="1"/>
</dbReference>
<accession>A5HV12</accession>
<sequence>MPFSYNKCASADADSPSLWGNALNNAMSTNFEVENFEPRGRAILRSSKFGAGEIYSALAPSQVLAHINTRSDVDGSDSVYIIQIRNGGMEVKSNGRAIFLADGSCTLVDSRLNFRLSSNATTNGLIVRLPERWLESWLTNPDDYAAQEIKSDTGWGKSLCSLLLNLDPMDAEQLGNHSNSLSEHIALLLSLSKREASHLSEGKNRSKIREILSMLETELSNINLSPELISERLGVSKRHLHYQFAACGTTFSKELLDIRLKHAYKLLSDGATAKSVLEIAMTTGFCDSSHFSKKFREKYGVPPKKILHGID</sequence>
<dbReference type="PROSITE" id="PS01124">
    <property type="entry name" value="HTH_ARAC_FAMILY_2"/>
    <property type="match status" value="1"/>
</dbReference>
<dbReference type="EMBL" id="AB291707">
    <property type="protein sequence ID" value="BAF62887.1"/>
    <property type="molecule type" value="Genomic_DNA"/>
</dbReference>
<dbReference type="InterPro" id="IPR009057">
    <property type="entry name" value="Homeodomain-like_sf"/>
</dbReference>
<keyword evidence="2" id="KW-0238">DNA-binding</keyword>
<evidence type="ECO:0000256" key="4">
    <source>
        <dbReference type="ARBA" id="ARBA00023163"/>
    </source>
</evidence>
<reference evidence="7" key="1">
    <citation type="journal article" date="2007" name="Arch. Microbiol.">
        <title>Purification, characterization and gene cloning of isoeugenol-degrading enzyme from Pseudomonas putida IE27.</title>
        <authorList>
            <person name="Yamada M."/>
            <person name="Okada Y."/>
            <person name="Yoshida T."/>
            <person name="Nagasawa T."/>
        </authorList>
    </citation>
    <scope>NUCLEOTIDE SEQUENCE</scope>
    <source>
        <strain evidence="7">IE27</strain>
    </source>
</reference>
<dbReference type="GO" id="GO:0003700">
    <property type="term" value="F:DNA-binding transcription factor activity"/>
    <property type="evidence" value="ECO:0007669"/>
    <property type="project" value="InterPro"/>
</dbReference>
<keyword evidence="3" id="KW-0010">Activator</keyword>
<dbReference type="GO" id="GO:0043565">
    <property type="term" value="F:sequence-specific DNA binding"/>
    <property type="evidence" value="ECO:0007669"/>
    <property type="project" value="InterPro"/>
</dbReference>
<evidence type="ECO:0000313" key="7">
    <source>
        <dbReference type="EMBL" id="BAF62887.1"/>
    </source>
</evidence>
<evidence type="ECO:0000256" key="3">
    <source>
        <dbReference type="ARBA" id="ARBA00023159"/>
    </source>
</evidence>
<dbReference type="PRINTS" id="PR00032">
    <property type="entry name" value="HTHARAC"/>
</dbReference>
<dbReference type="InterPro" id="IPR035418">
    <property type="entry name" value="AraC-bd_2"/>
</dbReference>
<dbReference type="Pfam" id="PF12833">
    <property type="entry name" value="HTH_18"/>
    <property type="match status" value="1"/>
</dbReference>
<keyword evidence="1" id="KW-0805">Transcription regulation</keyword>
<keyword evidence="4" id="KW-0804">Transcription</keyword>
<dbReference type="PANTHER" id="PTHR46796">
    <property type="entry name" value="HTH-TYPE TRANSCRIPTIONAL ACTIVATOR RHAS-RELATED"/>
    <property type="match status" value="1"/>
</dbReference>
<comment type="function">
    <text evidence="5">Regulatory protein of the TOL plasmid xyl operons. XylS activates the xylXYZLTEGFJQKIH operon required for the degradation of toluene, m-xylene and p-xylene.</text>
</comment>
<evidence type="ECO:0000256" key="1">
    <source>
        <dbReference type="ARBA" id="ARBA00023015"/>
    </source>
</evidence>
<dbReference type="Pfam" id="PF14525">
    <property type="entry name" value="AraC_binding_2"/>
    <property type="match status" value="1"/>
</dbReference>
<organism evidence="7">
    <name type="scientific">Pseudomonas putida</name>
    <name type="common">Arthrobacter siderocapsulatus</name>
    <dbReference type="NCBI Taxonomy" id="303"/>
    <lineage>
        <taxon>Bacteria</taxon>
        <taxon>Pseudomonadati</taxon>
        <taxon>Pseudomonadota</taxon>
        <taxon>Gammaproteobacteria</taxon>
        <taxon>Pseudomonadales</taxon>
        <taxon>Pseudomonadaceae</taxon>
        <taxon>Pseudomonas</taxon>
    </lineage>
</organism>
<name>A5HV12_PSEPU</name>
<proteinExistence type="predicted"/>
<dbReference type="PANTHER" id="PTHR46796:SF6">
    <property type="entry name" value="ARAC SUBFAMILY"/>
    <property type="match status" value="1"/>
</dbReference>
<dbReference type="InterPro" id="IPR020449">
    <property type="entry name" value="Tscrpt_reg_AraC-type_HTH"/>
</dbReference>
<dbReference type="SUPFAM" id="SSF46689">
    <property type="entry name" value="Homeodomain-like"/>
    <property type="match status" value="1"/>
</dbReference>
<feature type="domain" description="HTH araC/xylS-type" evidence="6">
    <location>
        <begin position="209"/>
        <end position="309"/>
    </location>
</feature>
<evidence type="ECO:0000259" key="6">
    <source>
        <dbReference type="PROSITE" id="PS01124"/>
    </source>
</evidence>
<protein>
    <submittedName>
        <fullName evidence="7">Probable transcriptional regulator</fullName>
    </submittedName>
</protein>
<dbReference type="SMART" id="SM00342">
    <property type="entry name" value="HTH_ARAC"/>
    <property type="match status" value="1"/>
</dbReference>
<dbReference type="AlphaFoldDB" id="A5HV12"/>
<evidence type="ECO:0000256" key="5">
    <source>
        <dbReference type="ARBA" id="ARBA00037345"/>
    </source>
</evidence>